<dbReference type="SUPFAM" id="SSF53756">
    <property type="entry name" value="UDP-Glycosyltransferase/glycogen phosphorylase"/>
    <property type="match status" value="1"/>
</dbReference>
<feature type="domain" description="Glycosyltransferase subfamily 4-like N-terminal" evidence="2">
    <location>
        <begin position="20"/>
        <end position="212"/>
    </location>
</feature>
<comment type="caution">
    <text evidence="3">The sequence shown here is derived from an EMBL/GenBank/DDBJ whole genome shotgun (WGS) entry which is preliminary data.</text>
</comment>
<keyword evidence="3" id="KW-0808">Transferase</keyword>
<dbReference type="Pfam" id="PF13579">
    <property type="entry name" value="Glyco_trans_4_4"/>
    <property type="match status" value="1"/>
</dbReference>
<evidence type="ECO:0000259" key="2">
    <source>
        <dbReference type="Pfam" id="PF13579"/>
    </source>
</evidence>
<reference evidence="3 4" key="1">
    <citation type="submission" date="2018-05" db="EMBL/GenBank/DDBJ databases">
        <title>Chitinophaga sp. K3CV102501T nov., isolated from isolated from a monsoon evergreen broad-leaved forest soil.</title>
        <authorList>
            <person name="Lv Y."/>
        </authorList>
    </citation>
    <scope>NUCLEOTIDE SEQUENCE [LARGE SCALE GENOMIC DNA]</scope>
    <source>
        <strain evidence="3 4">GDMCC 1.1325</strain>
    </source>
</reference>
<feature type="domain" description="Glycosyl transferase family 1" evidence="1">
    <location>
        <begin position="224"/>
        <end position="394"/>
    </location>
</feature>
<dbReference type="OrthoDB" id="9811902at2"/>
<dbReference type="NCBIfam" id="NF007640">
    <property type="entry name" value="PRK10307.1"/>
    <property type="match status" value="1"/>
</dbReference>
<protein>
    <submittedName>
        <fullName evidence="3">Colanic acid biosynthesis glycosyltransferase WcaI</fullName>
    </submittedName>
</protein>
<dbReference type="GO" id="GO:0016758">
    <property type="term" value="F:hexosyltransferase activity"/>
    <property type="evidence" value="ECO:0007669"/>
    <property type="project" value="TreeGrafter"/>
</dbReference>
<dbReference type="Proteomes" id="UP000253410">
    <property type="component" value="Unassembled WGS sequence"/>
</dbReference>
<name>A0A365Y654_9BACT</name>
<dbReference type="AlphaFoldDB" id="A0A365Y654"/>
<evidence type="ECO:0000259" key="1">
    <source>
        <dbReference type="Pfam" id="PF00534"/>
    </source>
</evidence>
<dbReference type="InterPro" id="IPR050194">
    <property type="entry name" value="Glycosyltransferase_grp1"/>
</dbReference>
<dbReference type="PANTHER" id="PTHR45947:SF3">
    <property type="entry name" value="SULFOQUINOVOSYL TRANSFERASE SQD2"/>
    <property type="match status" value="1"/>
</dbReference>
<dbReference type="Gene3D" id="3.40.50.2000">
    <property type="entry name" value="Glycogen Phosphorylase B"/>
    <property type="match status" value="2"/>
</dbReference>
<keyword evidence="4" id="KW-1185">Reference proteome</keyword>
<accession>A0A365Y654</accession>
<evidence type="ECO:0000313" key="4">
    <source>
        <dbReference type="Proteomes" id="UP000253410"/>
    </source>
</evidence>
<dbReference type="RefSeq" id="WP_113613967.1">
    <property type="nucleotide sequence ID" value="NZ_QFFJ01000001.1"/>
</dbReference>
<gene>
    <name evidence="3" type="ORF">DF182_01740</name>
</gene>
<dbReference type="CDD" id="cd03794">
    <property type="entry name" value="GT4_WbuB-like"/>
    <property type="match status" value="1"/>
</dbReference>
<dbReference type="InterPro" id="IPR001296">
    <property type="entry name" value="Glyco_trans_1"/>
</dbReference>
<evidence type="ECO:0000313" key="3">
    <source>
        <dbReference type="EMBL" id="RBL94062.1"/>
    </source>
</evidence>
<proteinExistence type="predicted"/>
<organism evidence="3 4">
    <name type="scientific">Chitinophaga flava</name>
    <dbReference type="NCBI Taxonomy" id="2259036"/>
    <lineage>
        <taxon>Bacteria</taxon>
        <taxon>Pseudomonadati</taxon>
        <taxon>Bacteroidota</taxon>
        <taxon>Chitinophagia</taxon>
        <taxon>Chitinophagales</taxon>
        <taxon>Chitinophagaceae</taxon>
        <taxon>Chitinophaga</taxon>
    </lineage>
</organism>
<dbReference type="Pfam" id="PF00534">
    <property type="entry name" value="Glycos_transf_1"/>
    <property type="match status" value="1"/>
</dbReference>
<dbReference type="EMBL" id="QFFJ01000001">
    <property type="protein sequence ID" value="RBL94062.1"/>
    <property type="molecule type" value="Genomic_DNA"/>
</dbReference>
<sequence>MKTPAKRILMITSNYAPEPNGIGKYNGELIHWLAARGYDCTVLTTYPYYPEWKISQVYRRNQYFFSKENVTAGHKPIKVYRCPHYVPTQPSGKKRVLQDFSFSLAASGKMLQLLLQRRFDFVITIAPSFHLGLLAASYKKLRPTRFIYHIQDMQIEAARNLGMLRSPWLLQQLFRLENFILRQADIISSISPQMVSNIAAKVSRDVLLFPNWVDVNRFFPLKDRSALKEQFGFPPNSKVILYSGALGEKQGLETVLEAARQLQYQPFLRFVICGDGPYRQQLEAIAASWQLQNLSFMPLQPASSFNHFLNMADLHLVIQKGQASDLVMPSKLTTILAVGGVPIVTANEGSGLFELINHHQIGVAVKADDAAALSHTIMKTLKEQTSHISENARKYALEQLAIDHIMERFEREMLQAPLP</sequence>
<dbReference type="InterPro" id="IPR028098">
    <property type="entry name" value="Glyco_trans_4-like_N"/>
</dbReference>
<dbReference type="PANTHER" id="PTHR45947">
    <property type="entry name" value="SULFOQUINOVOSYL TRANSFERASE SQD2"/>
    <property type="match status" value="1"/>
</dbReference>